<dbReference type="EMBL" id="CAKMTQ010000037">
    <property type="protein sequence ID" value="CAH1536918.1"/>
    <property type="molecule type" value="Genomic_DNA"/>
</dbReference>
<accession>A0AAU9Q962</accession>
<gene>
    <name evidence="1" type="ORF">THF1D04_420005</name>
</gene>
<sequence length="158" mass="18913">MYVPKDWRPLSICLWQHLIAHRDNKRLFFHDVAKDVGVSQRHLNYPLTYIMEFCERKTLPPLTAIVLNKHDYTKRRRLRPSAHFRLKHGNDVYFPGDEQFDALYQQQLKQVREMNWQPITYEPSLLEYFDLKKILMETKGDNTSKPALTISLAQLARR</sequence>
<name>A0AAU9Q962_9VIBR</name>
<evidence type="ECO:0000313" key="2">
    <source>
        <dbReference type="Proteomes" id="UP001295420"/>
    </source>
</evidence>
<proteinExistence type="predicted"/>
<dbReference type="AlphaFoldDB" id="A0AAU9Q962"/>
<dbReference type="Proteomes" id="UP001295420">
    <property type="component" value="Unassembled WGS sequence"/>
</dbReference>
<comment type="caution">
    <text evidence="1">The sequence shown here is derived from an EMBL/GenBank/DDBJ whole genome shotgun (WGS) entry which is preliminary data.</text>
</comment>
<protein>
    <submittedName>
        <fullName evidence="1">Whole genome shotgun sequence</fullName>
    </submittedName>
</protein>
<organism evidence="1 2">
    <name type="scientific">Vibrio owensii</name>
    <dbReference type="NCBI Taxonomy" id="696485"/>
    <lineage>
        <taxon>Bacteria</taxon>
        <taxon>Pseudomonadati</taxon>
        <taxon>Pseudomonadota</taxon>
        <taxon>Gammaproteobacteria</taxon>
        <taxon>Vibrionales</taxon>
        <taxon>Vibrionaceae</taxon>
        <taxon>Vibrio</taxon>
    </lineage>
</organism>
<evidence type="ECO:0000313" key="1">
    <source>
        <dbReference type="EMBL" id="CAH1536918.1"/>
    </source>
</evidence>
<dbReference type="RefSeq" id="WP_409931710.1">
    <property type="nucleotide sequence ID" value="NZ_CAKMTQ010000037.1"/>
</dbReference>
<reference evidence="1" key="1">
    <citation type="submission" date="2022-01" db="EMBL/GenBank/DDBJ databases">
        <authorList>
            <person name="Lagorce A."/>
        </authorList>
    </citation>
    <scope>NUCLEOTIDE SEQUENCE</scope>
    <source>
        <strain evidence="1">Th15_F1_D04</strain>
    </source>
</reference>